<accession>A0A5P2C6D5</accession>
<evidence type="ECO:0000313" key="2">
    <source>
        <dbReference type="Proteomes" id="UP000322927"/>
    </source>
</evidence>
<dbReference type="AlphaFoldDB" id="A0A5P2C6D5"/>
<reference evidence="1 2" key="1">
    <citation type="submission" date="2018-05" db="EMBL/GenBank/DDBJ databases">
        <title>Streptomyces venezuelae.</title>
        <authorList>
            <person name="Kim W."/>
            <person name="Lee N."/>
            <person name="Cho B.-K."/>
        </authorList>
    </citation>
    <scope>NUCLEOTIDE SEQUENCE [LARGE SCALE GENOMIC DNA]</scope>
    <source>
        <strain evidence="1 2">ATCC 14584</strain>
    </source>
</reference>
<dbReference type="RefSeq" id="WP_150220404.1">
    <property type="nucleotide sequence ID" value="NZ_CP029192.1"/>
</dbReference>
<organism evidence="1 2">
    <name type="scientific">Streptomyces venezuelae</name>
    <dbReference type="NCBI Taxonomy" id="54571"/>
    <lineage>
        <taxon>Bacteria</taxon>
        <taxon>Bacillati</taxon>
        <taxon>Actinomycetota</taxon>
        <taxon>Actinomycetes</taxon>
        <taxon>Kitasatosporales</taxon>
        <taxon>Streptomycetaceae</taxon>
        <taxon>Streptomyces</taxon>
    </lineage>
</organism>
<protein>
    <submittedName>
        <fullName evidence="1">Uncharacterized protein</fullName>
    </submittedName>
</protein>
<dbReference type="EMBL" id="CP029192">
    <property type="protein sequence ID" value="QES38212.1"/>
    <property type="molecule type" value="Genomic_DNA"/>
</dbReference>
<evidence type="ECO:0000313" key="1">
    <source>
        <dbReference type="EMBL" id="QES38212.1"/>
    </source>
</evidence>
<name>A0A5P2C6D5_STRVZ</name>
<proteinExistence type="predicted"/>
<dbReference type="Proteomes" id="UP000322927">
    <property type="component" value="Chromosome"/>
</dbReference>
<gene>
    <name evidence="1" type="ORF">DEJ48_36610</name>
</gene>
<sequence length="436" mass="45095">MRNDIGARLARLEKLVQTMIRAPKLVNASLENGAFDVYDENGSPRAVIGQQPDGTSGVTAVNGPRPPMPSPAVVEPVLGGVRVTWDGGFADGQPAPLDLSRVQVHVLSSATGQPDLRWPTTTIEAASGASVTVAVNHYGPVWVRLIAVNTSGIPSPPSEAVEATARRAASDDLGQGVVRRDHVAAGAITADLLDADAINGKIITGATVQTAAEGPRVVLNAARLRAIGNNGSAIGMEPNDVYPYIYWASVDGSNQAFINVSGSSSSDANIGINSGTFTDADGNGVYRWRTFFGNDFFTAERITAREAKPVGGRLFLSKNSAQLGSGEDGGSLSLSQGAATLSAASIRAAGVLRSDNVSMGTATITPVANKPTSITLSGGNIKGKHFRAFVTPVTSVPGKTVVGVGVTAVSSSGLTIWVHRTNTTQTLVNWMIIGED</sequence>
<dbReference type="OrthoDB" id="4153811at2"/>